<feature type="domain" description="FHA" evidence="1">
    <location>
        <begin position="91"/>
        <end position="144"/>
    </location>
</feature>
<accession>U2Q883</accession>
<dbReference type="InterPro" id="IPR032030">
    <property type="entry name" value="YscD_cytoplasmic_dom"/>
</dbReference>
<protein>
    <recommendedName>
        <fullName evidence="1">FHA domain-containing protein</fullName>
    </recommendedName>
</protein>
<proteinExistence type="predicted"/>
<dbReference type="InterPro" id="IPR000253">
    <property type="entry name" value="FHA_dom"/>
</dbReference>
<comment type="caution">
    <text evidence="2">The sequence shown here is derived from an EMBL/GenBank/DDBJ whole genome shotgun (WGS) entry which is preliminary data.</text>
</comment>
<dbReference type="eggNOG" id="COG1716">
    <property type="taxonomic scope" value="Bacteria"/>
</dbReference>
<dbReference type="PATRIC" id="fig|888055.3.peg.814"/>
<organism evidence="2 3">
    <name type="scientific">Leptotrichia wadei (strain F0279)</name>
    <dbReference type="NCBI Taxonomy" id="888055"/>
    <lineage>
        <taxon>Bacteria</taxon>
        <taxon>Fusobacteriati</taxon>
        <taxon>Fusobacteriota</taxon>
        <taxon>Fusobacteriia</taxon>
        <taxon>Fusobacteriales</taxon>
        <taxon>Leptotrichiaceae</taxon>
        <taxon>Leptotrichia</taxon>
    </lineage>
</organism>
<evidence type="ECO:0000313" key="3">
    <source>
        <dbReference type="Proteomes" id="UP000016626"/>
    </source>
</evidence>
<evidence type="ECO:0000313" key="2">
    <source>
        <dbReference type="EMBL" id="ERK52284.1"/>
    </source>
</evidence>
<reference evidence="2 3" key="1">
    <citation type="submission" date="2013-06" db="EMBL/GenBank/DDBJ databases">
        <authorList>
            <person name="Weinstock G."/>
            <person name="Sodergren E."/>
            <person name="Lobos E.A."/>
            <person name="Fulton L."/>
            <person name="Fulton R."/>
            <person name="Courtney L."/>
            <person name="Fronick C."/>
            <person name="O'Laughlin M."/>
            <person name="Godfrey J."/>
            <person name="Wilson R.M."/>
            <person name="Miner T."/>
            <person name="Farmer C."/>
            <person name="Delehaunty K."/>
            <person name="Cordes M."/>
            <person name="Minx P."/>
            <person name="Tomlinson C."/>
            <person name="Chen J."/>
            <person name="Wollam A."/>
            <person name="Pepin K.H."/>
            <person name="Bhonagiri V."/>
            <person name="Zhang X."/>
            <person name="Warren W."/>
            <person name="Mitreva M."/>
            <person name="Mardis E.R."/>
            <person name="Wilson R.K."/>
        </authorList>
    </citation>
    <scope>NUCLEOTIDE SEQUENCE [LARGE SCALE GENOMIC DNA]</scope>
    <source>
        <strain evidence="2 3">F0279</strain>
    </source>
</reference>
<gene>
    <name evidence="2" type="ORF">HMPREF9015_00851</name>
</gene>
<dbReference type="Proteomes" id="UP000016626">
    <property type="component" value="Unassembled WGS sequence"/>
</dbReference>
<dbReference type="Pfam" id="PF16697">
    <property type="entry name" value="Yop-YscD_cpl"/>
    <property type="match status" value="1"/>
</dbReference>
<dbReference type="AlphaFoldDB" id="U2Q883"/>
<dbReference type="SUPFAM" id="SSF49879">
    <property type="entry name" value="SMAD/FHA domain"/>
    <property type="match status" value="1"/>
</dbReference>
<dbReference type="InterPro" id="IPR008984">
    <property type="entry name" value="SMAD_FHA_dom_sf"/>
</dbReference>
<dbReference type="Gene3D" id="2.60.200.20">
    <property type="match status" value="1"/>
</dbReference>
<dbReference type="CDD" id="cd00060">
    <property type="entry name" value="FHA"/>
    <property type="match status" value="1"/>
</dbReference>
<dbReference type="PROSITE" id="PS50006">
    <property type="entry name" value="FHA_DOMAIN"/>
    <property type="match status" value="1"/>
</dbReference>
<sequence length="225" mass="26379">MEEYFKMKLDRCKNGHIYDVSRYSSCPYCKSEGLETEVQDDKINLVEQMEDEDRTTAYWSKDSTVDPVVGWLTCIEGHDKGKDYRIVSERNFIGRGENMDIQILGDTMISRKNHCSISYNPKQRKFMLTPGDSNGLIYLNGEAVYNTVELRAYSVVEMGESKFVFVNLCGDYFDWEKEKARDENVKRKYEKNLDNKKIDENINFVNRNSRNGDLEVKIEDYEENL</sequence>
<name>U2Q883_LEPWF</name>
<evidence type="ECO:0000259" key="1">
    <source>
        <dbReference type="PROSITE" id="PS50006"/>
    </source>
</evidence>
<dbReference type="EMBL" id="AWVM01000045">
    <property type="protein sequence ID" value="ERK52284.1"/>
    <property type="molecule type" value="Genomic_DNA"/>
</dbReference>
<dbReference type="HOGENOM" id="CLU_094173_0_0_0"/>